<keyword evidence="1" id="KW-0732">Signal</keyword>
<dbReference type="OrthoDB" id="6141586at2759"/>
<name>A0A3S1AWG1_ELYCH</name>
<proteinExistence type="predicted"/>
<dbReference type="EMBL" id="RQTK01001490">
    <property type="protein sequence ID" value="RUS70107.1"/>
    <property type="molecule type" value="Genomic_DNA"/>
</dbReference>
<dbReference type="AlphaFoldDB" id="A0A3S1AWG1"/>
<evidence type="ECO:0000313" key="3">
    <source>
        <dbReference type="Proteomes" id="UP000271974"/>
    </source>
</evidence>
<sequence length="155" mass="17516">MWNSDKLILWLTVLLAACVGRTVAESIDDTIVMAANSTQEFEFFYDEPHHLVKVELDMIYTMEEWEEIQRLNGSAEWAGPAKRTAGIISGRGGGRYWTSNTVPYEISGSFSSQDRSQIQLAVNESSLNFHFNDTRHCCRDKQNMHVAVLIVSVAI</sequence>
<feature type="signal peptide" evidence="1">
    <location>
        <begin position="1"/>
        <end position="24"/>
    </location>
</feature>
<accession>A0A3S1AWG1</accession>
<organism evidence="2 3">
    <name type="scientific">Elysia chlorotica</name>
    <name type="common">Eastern emerald elysia</name>
    <name type="synonym">Sea slug</name>
    <dbReference type="NCBI Taxonomy" id="188477"/>
    <lineage>
        <taxon>Eukaryota</taxon>
        <taxon>Metazoa</taxon>
        <taxon>Spiralia</taxon>
        <taxon>Lophotrochozoa</taxon>
        <taxon>Mollusca</taxon>
        <taxon>Gastropoda</taxon>
        <taxon>Heterobranchia</taxon>
        <taxon>Euthyneura</taxon>
        <taxon>Panpulmonata</taxon>
        <taxon>Sacoglossa</taxon>
        <taxon>Placobranchoidea</taxon>
        <taxon>Plakobranchidae</taxon>
        <taxon>Elysia</taxon>
    </lineage>
</organism>
<dbReference type="PROSITE" id="PS51257">
    <property type="entry name" value="PROKAR_LIPOPROTEIN"/>
    <property type="match status" value="1"/>
</dbReference>
<comment type="caution">
    <text evidence="2">The sequence shown here is derived from an EMBL/GenBank/DDBJ whole genome shotgun (WGS) entry which is preliminary data.</text>
</comment>
<evidence type="ECO:0000256" key="1">
    <source>
        <dbReference type="SAM" id="SignalP"/>
    </source>
</evidence>
<protein>
    <submittedName>
        <fullName evidence="2">Uncharacterized protein</fullName>
    </submittedName>
</protein>
<keyword evidence="3" id="KW-1185">Reference proteome</keyword>
<evidence type="ECO:0000313" key="2">
    <source>
        <dbReference type="EMBL" id="RUS70107.1"/>
    </source>
</evidence>
<dbReference type="Proteomes" id="UP000271974">
    <property type="component" value="Unassembled WGS sequence"/>
</dbReference>
<gene>
    <name evidence="2" type="ORF">EGW08_022132</name>
</gene>
<feature type="chain" id="PRO_5018646161" evidence="1">
    <location>
        <begin position="25"/>
        <end position="155"/>
    </location>
</feature>
<reference evidence="2 3" key="1">
    <citation type="submission" date="2019-01" db="EMBL/GenBank/DDBJ databases">
        <title>A draft genome assembly of the solar-powered sea slug Elysia chlorotica.</title>
        <authorList>
            <person name="Cai H."/>
            <person name="Li Q."/>
            <person name="Fang X."/>
            <person name="Li J."/>
            <person name="Curtis N.E."/>
            <person name="Altenburger A."/>
            <person name="Shibata T."/>
            <person name="Feng M."/>
            <person name="Maeda T."/>
            <person name="Schwartz J.A."/>
            <person name="Shigenobu S."/>
            <person name="Lundholm N."/>
            <person name="Nishiyama T."/>
            <person name="Yang H."/>
            <person name="Hasebe M."/>
            <person name="Li S."/>
            <person name="Pierce S.K."/>
            <person name="Wang J."/>
        </authorList>
    </citation>
    <scope>NUCLEOTIDE SEQUENCE [LARGE SCALE GENOMIC DNA]</scope>
    <source>
        <strain evidence="2">EC2010</strain>
        <tissue evidence="2">Whole organism of an adult</tissue>
    </source>
</reference>